<evidence type="ECO:0000313" key="2">
    <source>
        <dbReference type="Proteomes" id="UP000290288"/>
    </source>
</evidence>
<dbReference type="AlphaFoldDB" id="A0A4Q2DC32"/>
<keyword evidence="2" id="KW-1185">Reference proteome</keyword>
<gene>
    <name evidence="1" type="ORF">EST38_g8664</name>
</gene>
<dbReference type="EMBL" id="SDEE01000362">
    <property type="protein sequence ID" value="RXW17193.1"/>
    <property type="molecule type" value="Genomic_DNA"/>
</dbReference>
<organism evidence="1 2">
    <name type="scientific">Candolleomyces aberdarensis</name>
    <dbReference type="NCBI Taxonomy" id="2316362"/>
    <lineage>
        <taxon>Eukaryota</taxon>
        <taxon>Fungi</taxon>
        <taxon>Dikarya</taxon>
        <taxon>Basidiomycota</taxon>
        <taxon>Agaricomycotina</taxon>
        <taxon>Agaricomycetes</taxon>
        <taxon>Agaricomycetidae</taxon>
        <taxon>Agaricales</taxon>
        <taxon>Agaricineae</taxon>
        <taxon>Psathyrellaceae</taxon>
        <taxon>Candolleomyces</taxon>
    </lineage>
</organism>
<accession>A0A4Q2DC32</accession>
<protein>
    <submittedName>
        <fullName evidence="1">Uncharacterized protein</fullName>
    </submittedName>
</protein>
<reference evidence="1 2" key="1">
    <citation type="submission" date="2019-01" db="EMBL/GenBank/DDBJ databases">
        <title>Draft genome sequence of Psathyrella aberdarensis IHI B618.</title>
        <authorList>
            <person name="Buettner E."/>
            <person name="Kellner H."/>
        </authorList>
    </citation>
    <scope>NUCLEOTIDE SEQUENCE [LARGE SCALE GENOMIC DNA]</scope>
    <source>
        <strain evidence="1 2">IHI B618</strain>
    </source>
</reference>
<name>A0A4Q2DC32_9AGAR</name>
<sequence>MFSFSLWQSFASKCKKPLACPGLLSFSCGISSPAPFIFNPVFQLMKNVQTLTATNADPYANPSFIEVAGSDGFFPKLNSLGFPLNRNSIDLAYIPHLLRQRRSIERVSFCVSPAWVDWMGLGSQDALQSVIEELAVDFPESVELDWFEL</sequence>
<comment type="caution">
    <text evidence="1">The sequence shown here is derived from an EMBL/GenBank/DDBJ whole genome shotgun (WGS) entry which is preliminary data.</text>
</comment>
<proteinExistence type="predicted"/>
<dbReference type="Proteomes" id="UP000290288">
    <property type="component" value="Unassembled WGS sequence"/>
</dbReference>
<evidence type="ECO:0000313" key="1">
    <source>
        <dbReference type="EMBL" id="RXW17193.1"/>
    </source>
</evidence>